<feature type="region of interest" description="Disordered" evidence="1">
    <location>
        <begin position="369"/>
        <end position="399"/>
    </location>
</feature>
<dbReference type="EMBL" id="BPLR01009288">
    <property type="protein sequence ID" value="GIY30889.1"/>
    <property type="molecule type" value="Genomic_DNA"/>
</dbReference>
<accession>A0AAV4SA93</accession>
<feature type="compositionally biased region" description="Basic residues" evidence="1">
    <location>
        <begin position="27"/>
        <end position="37"/>
    </location>
</feature>
<feature type="region of interest" description="Disordered" evidence="1">
    <location>
        <begin position="1"/>
        <end position="46"/>
    </location>
</feature>
<dbReference type="Proteomes" id="UP001054945">
    <property type="component" value="Unassembled WGS sequence"/>
</dbReference>
<reference evidence="2 3" key="1">
    <citation type="submission" date="2021-06" db="EMBL/GenBank/DDBJ databases">
        <title>Caerostris extrusa draft genome.</title>
        <authorList>
            <person name="Kono N."/>
            <person name="Arakawa K."/>
        </authorList>
    </citation>
    <scope>NUCLEOTIDE SEQUENCE [LARGE SCALE GENOMIC DNA]</scope>
</reference>
<organism evidence="2 3">
    <name type="scientific">Caerostris extrusa</name>
    <name type="common">Bark spider</name>
    <name type="synonym">Caerostris bankana</name>
    <dbReference type="NCBI Taxonomy" id="172846"/>
    <lineage>
        <taxon>Eukaryota</taxon>
        <taxon>Metazoa</taxon>
        <taxon>Ecdysozoa</taxon>
        <taxon>Arthropoda</taxon>
        <taxon>Chelicerata</taxon>
        <taxon>Arachnida</taxon>
        <taxon>Araneae</taxon>
        <taxon>Araneomorphae</taxon>
        <taxon>Entelegynae</taxon>
        <taxon>Araneoidea</taxon>
        <taxon>Araneidae</taxon>
        <taxon>Caerostris</taxon>
    </lineage>
</organism>
<keyword evidence="3" id="KW-1185">Reference proteome</keyword>
<evidence type="ECO:0000313" key="2">
    <source>
        <dbReference type="EMBL" id="GIY30889.1"/>
    </source>
</evidence>
<feature type="compositionally biased region" description="Basic and acidic residues" evidence="1">
    <location>
        <begin position="388"/>
        <end position="399"/>
    </location>
</feature>
<protein>
    <submittedName>
        <fullName evidence="2">Uncharacterized protein</fullName>
    </submittedName>
</protein>
<evidence type="ECO:0000313" key="3">
    <source>
        <dbReference type="Proteomes" id="UP001054945"/>
    </source>
</evidence>
<gene>
    <name evidence="2" type="ORF">CEXT_553831</name>
</gene>
<dbReference type="AlphaFoldDB" id="A0AAV4SA93"/>
<sequence>MIQAPGTESGREKYKNPSSWKYDSGHRNRKRKEKKTRILPPGSEFPGSKAKGRGNWVIYVLSAPSLLSLLRCSYIYIDHLFRKGSLVSSGETMAEVLLFFGGCREEGKVISGRSIGTENGRRKEKESFLLGSEFPGSKAKGRGNWVIYVLSAPSLLSLLRCSYIYVDHLFRKRNLVSSGETMAEVLLFLGGCREGEKCPEFAVSPAMPIYLYRSSLSEGELGVFRKTVAEVLLFLGGCREEGQRNFPSPPSWVHFEQSIRYLYDPGARKQKTEVEKNKNPFLNSGSKAIGKRKTGLFMMPIAVSPAMPIYYLYRSPFKEGELDIFRRNSGRSFVPPNKRCKMFTNVKRKKGSENFILLVKNINLPRITFPSSLHPPKNNKTSAPVSPEDAKLPCERDDL</sequence>
<comment type="caution">
    <text evidence="2">The sequence shown here is derived from an EMBL/GenBank/DDBJ whole genome shotgun (WGS) entry which is preliminary data.</text>
</comment>
<evidence type="ECO:0000256" key="1">
    <source>
        <dbReference type="SAM" id="MobiDB-lite"/>
    </source>
</evidence>
<name>A0AAV4SA93_CAEEX</name>
<proteinExistence type="predicted"/>